<name>A0A0A0JW78_9MICO</name>
<evidence type="ECO:0000313" key="1">
    <source>
        <dbReference type="EMBL" id="KGN39871.1"/>
    </source>
</evidence>
<sequence>MTRTNRDQRDAELAAVLADAVRADRLQAADALRVIRHEMRRRNTNRKATLPYRSAGAQTVIDGYAARGEMPPKNGSDDALHADHVYEFGADQLQRTITVNDWHDVLTAARTVVVVTARENYTLEKLENSGVRGPAKYDAAGITWAGEPPAFASD</sequence>
<dbReference type="AlphaFoldDB" id="A0A0A0JW78"/>
<organism evidence="1 2">
    <name type="scientific">Knoellia aerolata DSM 18566</name>
    <dbReference type="NCBI Taxonomy" id="1385519"/>
    <lineage>
        <taxon>Bacteria</taxon>
        <taxon>Bacillati</taxon>
        <taxon>Actinomycetota</taxon>
        <taxon>Actinomycetes</taxon>
        <taxon>Micrococcales</taxon>
        <taxon>Intrasporangiaceae</taxon>
        <taxon>Knoellia</taxon>
    </lineage>
</organism>
<keyword evidence="2" id="KW-1185">Reference proteome</keyword>
<reference evidence="1 2" key="1">
    <citation type="submission" date="2013-08" db="EMBL/GenBank/DDBJ databases">
        <title>The genome sequence of Knoellia aerolata.</title>
        <authorList>
            <person name="Zhu W."/>
            <person name="Wang G."/>
        </authorList>
    </citation>
    <scope>NUCLEOTIDE SEQUENCE [LARGE SCALE GENOMIC DNA]</scope>
    <source>
        <strain evidence="1 2">DSM 18566</strain>
    </source>
</reference>
<dbReference type="RefSeq" id="WP_035940141.1">
    <property type="nucleotide sequence ID" value="NZ_AVPL01000065.1"/>
</dbReference>
<dbReference type="EMBL" id="AVPL01000065">
    <property type="protein sequence ID" value="KGN39871.1"/>
    <property type="molecule type" value="Genomic_DNA"/>
</dbReference>
<evidence type="ECO:0000313" key="2">
    <source>
        <dbReference type="Proteomes" id="UP000030013"/>
    </source>
</evidence>
<comment type="caution">
    <text evidence="1">The sequence shown here is derived from an EMBL/GenBank/DDBJ whole genome shotgun (WGS) entry which is preliminary data.</text>
</comment>
<proteinExistence type="predicted"/>
<dbReference type="OrthoDB" id="5244828at2"/>
<gene>
    <name evidence="1" type="ORF">N801_18130</name>
</gene>
<accession>A0A0A0JW78</accession>
<protein>
    <submittedName>
        <fullName evidence="1">Uncharacterized protein</fullName>
    </submittedName>
</protein>
<dbReference type="Proteomes" id="UP000030013">
    <property type="component" value="Unassembled WGS sequence"/>
</dbReference>